<name>A0A7L3Q1Y1_9SYLV</name>
<accession>A0A7L3Q1Y1</accession>
<evidence type="ECO:0000313" key="3">
    <source>
        <dbReference type="EMBL" id="NXU97429.1"/>
    </source>
</evidence>
<dbReference type="SUPFAM" id="SSF49265">
    <property type="entry name" value="Fibronectin type III"/>
    <property type="match status" value="1"/>
</dbReference>
<dbReference type="Pfam" id="PF00041">
    <property type="entry name" value="fn3"/>
    <property type="match status" value="1"/>
</dbReference>
<dbReference type="PROSITE" id="PS50853">
    <property type="entry name" value="FN3"/>
    <property type="match status" value="1"/>
</dbReference>
<keyword evidence="4" id="KW-1185">Reference proteome</keyword>
<dbReference type="Gene3D" id="2.60.40.10">
    <property type="entry name" value="Immunoglobulins"/>
    <property type="match status" value="1"/>
</dbReference>
<dbReference type="CDD" id="cd00063">
    <property type="entry name" value="FN3"/>
    <property type="match status" value="1"/>
</dbReference>
<protein>
    <submittedName>
        <fullName evidence="3">NPHN protein</fullName>
    </submittedName>
</protein>
<sequence>WEHWDHTGVTGITLVSYWDHTGLILGALVSYWSHTGLTPLCPRPPDRPEPPRALRLSALSGTSLSLAWEPGFNGGLPQHFLLRAEGPDAPPPPAALVTSGFTLTLSGLRPETAYDVTVRARNARGDSAPARLRAVTSALPEAPPPEREEPPAAPPCGGEGW</sequence>
<comment type="caution">
    <text evidence="3">The sequence shown here is derived from an EMBL/GenBank/DDBJ whole genome shotgun (WGS) entry which is preliminary data.</text>
</comment>
<feature type="domain" description="Fibronectin type-III" evidence="2">
    <location>
        <begin position="50"/>
        <end position="140"/>
    </location>
</feature>
<reference evidence="3 4" key="1">
    <citation type="submission" date="2019-09" db="EMBL/GenBank/DDBJ databases">
        <title>Bird 10,000 Genomes (B10K) Project - Family phase.</title>
        <authorList>
            <person name="Zhang G."/>
        </authorList>
    </citation>
    <scope>NUCLEOTIDE SEQUENCE [LARGE SCALE GENOMIC DNA]</scope>
    <source>
        <strain evidence="3">OUT-0056</strain>
        <tissue evidence="3">Blood</tissue>
    </source>
</reference>
<feature type="non-terminal residue" evidence="3">
    <location>
        <position position="1"/>
    </location>
</feature>
<proteinExistence type="predicted"/>
<dbReference type="AlphaFoldDB" id="A0A7L3Q1Y1"/>
<dbReference type="InterPro" id="IPR036116">
    <property type="entry name" value="FN3_sf"/>
</dbReference>
<dbReference type="SMART" id="SM00060">
    <property type="entry name" value="FN3"/>
    <property type="match status" value="1"/>
</dbReference>
<dbReference type="EMBL" id="VZUI01020717">
    <property type="protein sequence ID" value="NXU97429.1"/>
    <property type="molecule type" value="Genomic_DNA"/>
</dbReference>
<evidence type="ECO:0000313" key="4">
    <source>
        <dbReference type="Proteomes" id="UP000524451"/>
    </source>
</evidence>
<organism evidence="3 4">
    <name type="scientific">Cettia cetti</name>
    <dbReference type="NCBI Taxonomy" id="68486"/>
    <lineage>
        <taxon>Eukaryota</taxon>
        <taxon>Metazoa</taxon>
        <taxon>Chordata</taxon>
        <taxon>Craniata</taxon>
        <taxon>Vertebrata</taxon>
        <taxon>Euteleostomi</taxon>
        <taxon>Archelosauria</taxon>
        <taxon>Archosauria</taxon>
        <taxon>Dinosauria</taxon>
        <taxon>Saurischia</taxon>
        <taxon>Theropoda</taxon>
        <taxon>Coelurosauria</taxon>
        <taxon>Aves</taxon>
        <taxon>Neognathae</taxon>
        <taxon>Neoaves</taxon>
        <taxon>Telluraves</taxon>
        <taxon>Australaves</taxon>
        <taxon>Passeriformes</taxon>
        <taxon>Sylvioidea</taxon>
        <taxon>Sylviidae</taxon>
        <taxon>Acrocephalinae</taxon>
        <taxon>Cettia</taxon>
    </lineage>
</organism>
<evidence type="ECO:0000256" key="1">
    <source>
        <dbReference type="SAM" id="MobiDB-lite"/>
    </source>
</evidence>
<evidence type="ECO:0000259" key="2">
    <source>
        <dbReference type="PROSITE" id="PS50853"/>
    </source>
</evidence>
<feature type="region of interest" description="Disordered" evidence="1">
    <location>
        <begin position="125"/>
        <end position="161"/>
    </location>
</feature>
<gene>
    <name evidence="3" type="primary">Nphs1_0</name>
    <name evidence="3" type="ORF">CETCET_R15926</name>
</gene>
<dbReference type="InterPro" id="IPR013783">
    <property type="entry name" value="Ig-like_fold"/>
</dbReference>
<dbReference type="Proteomes" id="UP000524451">
    <property type="component" value="Unassembled WGS sequence"/>
</dbReference>
<dbReference type="InterPro" id="IPR003961">
    <property type="entry name" value="FN3_dom"/>
</dbReference>
<feature type="non-terminal residue" evidence="3">
    <location>
        <position position="161"/>
    </location>
</feature>